<evidence type="ECO:0000313" key="4">
    <source>
        <dbReference type="Proteomes" id="UP001234989"/>
    </source>
</evidence>
<keyword evidence="4" id="KW-1185">Reference proteome</keyword>
<protein>
    <recommendedName>
        <fullName evidence="2">Retrotransposon gag domain-containing protein</fullName>
    </recommendedName>
</protein>
<dbReference type="PANTHER" id="PTHR34482">
    <property type="entry name" value="DNA DAMAGE-INDUCIBLE PROTEIN 1-LIKE"/>
    <property type="match status" value="1"/>
</dbReference>
<sequence length="434" mass="48717">MLAQAMMAQVNREAIALVNPNVGHLYREKFKGAFLDRLFPLEMREMKVLEFINLRQGNINVKEYALKFTQLAKYAPTTVADLRARMSYMPGVSDLVVKECCTGMLIKDMHIFRLMIHAQQIEEKKLKERVKEFKRSRIGNCDFSHSRSGGHGCPQFREKKIDEGSFNAPNSKFNKDRVSNPKPLGGGDNRSFIPAYTRCGKKHDGKCLADTDGCFNCGKNGHKMREFPLLATKGRDGRQAQPSRSGSTTPKQNKLYALQTQQDHEDSSDVVTGMLKVFHLDVYDLLDPGATLLFVTPYVAMSFDVGPEILSNLFHVSTHVGDSIEPIGHIQGSKRTYHVMGRGKVMFLRDIDSETQILESVLIVNEFSEVFLDDLPSIPPEREIDFGLRDQSTVDALEGQLGNGMVEVSKNIVVTREAKVEDPKPLLFKGVCDV</sequence>
<evidence type="ECO:0000259" key="2">
    <source>
        <dbReference type="Pfam" id="PF03732"/>
    </source>
</evidence>
<evidence type="ECO:0000256" key="1">
    <source>
        <dbReference type="SAM" id="MobiDB-lite"/>
    </source>
</evidence>
<proteinExistence type="predicted"/>
<feature type="compositionally biased region" description="Polar residues" evidence="1">
    <location>
        <begin position="240"/>
        <end position="252"/>
    </location>
</feature>
<dbReference type="InterPro" id="IPR005162">
    <property type="entry name" value="Retrotrans_gag_dom"/>
</dbReference>
<organism evidence="3 4">
    <name type="scientific">Solanum verrucosum</name>
    <dbReference type="NCBI Taxonomy" id="315347"/>
    <lineage>
        <taxon>Eukaryota</taxon>
        <taxon>Viridiplantae</taxon>
        <taxon>Streptophyta</taxon>
        <taxon>Embryophyta</taxon>
        <taxon>Tracheophyta</taxon>
        <taxon>Spermatophyta</taxon>
        <taxon>Magnoliopsida</taxon>
        <taxon>eudicotyledons</taxon>
        <taxon>Gunneridae</taxon>
        <taxon>Pentapetalae</taxon>
        <taxon>asterids</taxon>
        <taxon>lamiids</taxon>
        <taxon>Solanales</taxon>
        <taxon>Solanaceae</taxon>
        <taxon>Solanoideae</taxon>
        <taxon>Solaneae</taxon>
        <taxon>Solanum</taxon>
    </lineage>
</organism>
<evidence type="ECO:0000313" key="3">
    <source>
        <dbReference type="EMBL" id="WMV57929.1"/>
    </source>
</evidence>
<dbReference type="AlphaFoldDB" id="A0AAF0V694"/>
<feature type="region of interest" description="Disordered" evidence="1">
    <location>
        <begin position="164"/>
        <end position="187"/>
    </location>
</feature>
<name>A0AAF0V694_SOLVR</name>
<dbReference type="EMBL" id="CP133623">
    <property type="protein sequence ID" value="WMV57929.1"/>
    <property type="molecule type" value="Genomic_DNA"/>
</dbReference>
<dbReference type="PANTHER" id="PTHR34482:SF57">
    <property type="entry name" value="RETROTRANSPOSON GAG DOMAIN-CONTAINING PROTEIN"/>
    <property type="match status" value="1"/>
</dbReference>
<reference evidence="3" key="1">
    <citation type="submission" date="2023-08" db="EMBL/GenBank/DDBJ databases">
        <title>A de novo genome assembly of Solanum verrucosum Schlechtendal, a Mexican diploid species geographically isolated from the other diploid A-genome species in potato relatives.</title>
        <authorList>
            <person name="Hosaka K."/>
        </authorList>
    </citation>
    <scope>NUCLEOTIDE SEQUENCE</scope>
    <source>
        <tissue evidence="3">Young leaves</tissue>
    </source>
</reference>
<feature type="domain" description="Retrotransposon gag" evidence="2">
    <location>
        <begin position="29"/>
        <end position="87"/>
    </location>
</feature>
<dbReference type="Pfam" id="PF03732">
    <property type="entry name" value="Retrotrans_gag"/>
    <property type="match status" value="1"/>
</dbReference>
<feature type="region of interest" description="Disordered" evidence="1">
    <location>
        <begin position="231"/>
        <end position="253"/>
    </location>
</feature>
<gene>
    <name evidence="3" type="ORF">MTR67_051314</name>
</gene>
<dbReference type="Proteomes" id="UP001234989">
    <property type="component" value="Chromosome 12"/>
</dbReference>
<accession>A0AAF0V694</accession>